<feature type="domain" description="CUB" evidence="6">
    <location>
        <begin position="60"/>
        <end position="176"/>
    </location>
</feature>
<dbReference type="Gene3D" id="4.10.400.10">
    <property type="entry name" value="Low-density Lipoprotein Receptor"/>
    <property type="match status" value="2"/>
</dbReference>
<comment type="caution">
    <text evidence="3">Lacks conserved residue(s) required for the propagation of feature annotation.</text>
</comment>
<dbReference type="InterPro" id="IPR002172">
    <property type="entry name" value="LDrepeatLR_classA_rpt"/>
</dbReference>
<dbReference type="SMART" id="SM00192">
    <property type="entry name" value="LDLa"/>
    <property type="match status" value="2"/>
</dbReference>
<dbReference type="Gene3D" id="2.60.120.290">
    <property type="entry name" value="Spermadhesin, CUB domain"/>
    <property type="match status" value="2"/>
</dbReference>
<evidence type="ECO:0000256" key="4">
    <source>
        <dbReference type="SAM" id="MobiDB-lite"/>
    </source>
</evidence>
<dbReference type="OMA" id="WWILAEL"/>
<keyword evidence="1 3" id="KW-1015">Disulfide bond</keyword>
<dbReference type="RefSeq" id="XP_038068258.1">
    <property type="nucleotide sequence ID" value="XM_038212330.1"/>
</dbReference>
<dbReference type="Proteomes" id="UP000887568">
    <property type="component" value="Unplaced"/>
</dbReference>
<feature type="disulfide bond" evidence="2">
    <location>
        <begin position="226"/>
        <end position="253"/>
    </location>
</feature>
<name>A0A914AX29_PATMI</name>
<dbReference type="OrthoDB" id="6514358at2759"/>
<dbReference type="GeneID" id="119737758"/>
<dbReference type="PANTHER" id="PTHR24652">
    <property type="entry name" value="LOW-DENSITY LIPOPROTEIN RECEPTOR CLASS A DOMAIN-CONTAINING PROTEIN 2"/>
    <property type="match status" value="1"/>
</dbReference>
<keyword evidence="5" id="KW-0812">Transmembrane</keyword>
<evidence type="ECO:0000256" key="1">
    <source>
        <dbReference type="ARBA" id="ARBA00023157"/>
    </source>
</evidence>
<keyword evidence="5" id="KW-0472">Membrane</keyword>
<feature type="region of interest" description="Disordered" evidence="4">
    <location>
        <begin position="453"/>
        <end position="511"/>
    </location>
</feature>
<dbReference type="AlphaFoldDB" id="A0A914AX29"/>
<dbReference type="CDD" id="cd00041">
    <property type="entry name" value="CUB"/>
    <property type="match status" value="2"/>
</dbReference>
<organism evidence="7 8">
    <name type="scientific">Patiria miniata</name>
    <name type="common">Bat star</name>
    <name type="synonym">Asterina miniata</name>
    <dbReference type="NCBI Taxonomy" id="46514"/>
    <lineage>
        <taxon>Eukaryota</taxon>
        <taxon>Metazoa</taxon>
        <taxon>Echinodermata</taxon>
        <taxon>Eleutherozoa</taxon>
        <taxon>Asterozoa</taxon>
        <taxon>Asteroidea</taxon>
        <taxon>Valvatacea</taxon>
        <taxon>Valvatida</taxon>
        <taxon>Asterinidae</taxon>
        <taxon>Patiria</taxon>
    </lineage>
</organism>
<dbReference type="Pfam" id="PF00057">
    <property type="entry name" value="Ldl_recept_a"/>
    <property type="match status" value="1"/>
</dbReference>
<evidence type="ECO:0000256" key="3">
    <source>
        <dbReference type="PROSITE-ProRule" id="PRU00124"/>
    </source>
</evidence>
<dbReference type="PROSITE" id="PS50068">
    <property type="entry name" value="LDLRA_2"/>
    <property type="match status" value="1"/>
</dbReference>
<feature type="disulfide bond" evidence="3">
    <location>
        <begin position="191"/>
        <end position="209"/>
    </location>
</feature>
<dbReference type="SMART" id="SM00042">
    <property type="entry name" value="CUB"/>
    <property type="match status" value="2"/>
</dbReference>
<evidence type="ECO:0000256" key="5">
    <source>
        <dbReference type="SAM" id="Phobius"/>
    </source>
</evidence>
<evidence type="ECO:0000313" key="7">
    <source>
        <dbReference type="EnsemblMetazoa" id="XP_038068258.1"/>
    </source>
</evidence>
<dbReference type="EnsemblMetazoa" id="XM_038212330.1">
    <property type="protein sequence ID" value="XP_038068258.1"/>
    <property type="gene ID" value="LOC119737758"/>
</dbReference>
<dbReference type="InterPro" id="IPR000859">
    <property type="entry name" value="CUB_dom"/>
</dbReference>
<dbReference type="InterPro" id="IPR036055">
    <property type="entry name" value="LDL_receptor-like_sf"/>
</dbReference>
<feature type="compositionally biased region" description="Pro residues" evidence="4">
    <location>
        <begin position="502"/>
        <end position="511"/>
    </location>
</feature>
<evidence type="ECO:0000259" key="6">
    <source>
        <dbReference type="PROSITE" id="PS01180"/>
    </source>
</evidence>
<evidence type="ECO:0000313" key="8">
    <source>
        <dbReference type="Proteomes" id="UP000887568"/>
    </source>
</evidence>
<dbReference type="PROSITE" id="PS01180">
    <property type="entry name" value="CUB"/>
    <property type="match status" value="2"/>
</dbReference>
<feature type="domain" description="CUB" evidence="6">
    <location>
        <begin position="226"/>
        <end position="342"/>
    </location>
</feature>
<feature type="disulfide bond" evidence="2">
    <location>
        <begin position="60"/>
        <end position="87"/>
    </location>
</feature>
<protein>
    <recommendedName>
        <fullName evidence="6">CUB domain-containing protein</fullName>
    </recommendedName>
</protein>
<dbReference type="SUPFAM" id="SSF57424">
    <property type="entry name" value="LDL receptor-like module"/>
    <property type="match status" value="2"/>
</dbReference>
<feature type="compositionally biased region" description="Polar residues" evidence="4">
    <location>
        <begin position="460"/>
        <end position="470"/>
    </location>
</feature>
<proteinExistence type="predicted"/>
<reference evidence="7" key="1">
    <citation type="submission" date="2022-11" db="UniProtKB">
        <authorList>
            <consortium name="EnsemblMetazoa"/>
        </authorList>
    </citation>
    <scope>IDENTIFICATION</scope>
</reference>
<dbReference type="CDD" id="cd00112">
    <property type="entry name" value="LDLa"/>
    <property type="match status" value="2"/>
</dbReference>
<keyword evidence="5" id="KW-1133">Transmembrane helix</keyword>
<dbReference type="SUPFAM" id="SSF49854">
    <property type="entry name" value="Spermadhesin, CUB domain"/>
    <property type="match status" value="2"/>
</dbReference>
<dbReference type="Pfam" id="PF00431">
    <property type="entry name" value="CUB"/>
    <property type="match status" value="2"/>
</dbReference>
<keyword evidence="8" id="KW-1185">Reference proteome</keyword>
<feature type="transmembrane region" description="Helical" evidence="5">
    <location>
        <begin position="403"/>
        <end position="436"/>
    </location>
</feature>
<dbReference type="InterPro" id="IPR035914">
    <property type="entry name" value="Sperma_CUB_dom_sf"/>
</dbReference>
<feature type="disulfide bond" evidence="3">
    <location>
        <begin position="184"/>
        <end position="196"/>
    </location>
</feature>
<accession>A0A914AX29</accession>
<sequence length="511" mass="56166">MLDHAECVEDPTHFVQLQEHRKTMAGFNYCTRNLAWWFLLLMLGLLVKSSASEQYMAELCGRTIHAESSGGVLHSQRGPHYRNNVDCTVTITADPGRKILLTFLFLETEGIAPNCRSDYLQIWDHHDGDDQPAPDLASLCDRFTGNVVSKTNAVSLWFETDGSVTYRGFKLAYTSFKKAENGSCDLGEFLCDNSRCIDSSLKDDNFNHCGDYSDERHTFKAMDQLCGQTITAGKNAGLLHSQAAERYSNNLDCTVAIQADYDRTLLLRFEYLDIEGDGDGSGCLHRDVLMVYDGVSAGTGNRTLLCGTRAADIATSGRVATLRFKTDSSVAYRGFVILYTSIRTPGASDCYWTEFRCTNNRCINANLTFNSFDNCGDNSDEQHFFTVGGGDDSIITTHSDTAFIVAAWVIVVIVIGCIVGLVLIVLCCAFICYLACRSSNRPAQQQASYTAIPAPPQQVGAPSTDYNQQPPMAMHTTGPPANPQPDGQAATYPQLHPEPSEQAPPPYEIKS</sequence>
<evidence type="ECO:0000256" key="2">
    <source>
        <dbReference type="PROSITE-ProRule" id="PRU00059"/>
    </source>
</evidence>
<dbReference type="InterPro" id="IPR042333">
    <property type="entry name" value="LRAD2/Mig-13-like"/>
</dbReference>
<dbReference type="PANTHER" id="PTHR24652:SF69">
    <property type="entry name" value="CUB DOMAIN-CONTAINING PROTEIN"/>
    <property type="match status" value="1"/>
</dbReference>